<dbReference type="KEGG" id="rml:FF011L_28710"/>
<dbReference type="CDD" id="cd04762">
    <property type="entry name" value="HTH_MerR-trunc"/>
    <property type="match status" value="1"/>
</dbReference>
<dbReference type="InterPro" id="IPR041657">
    <property type="entry name" value="HTH_17"/>
</dbReference>
<keyword evidence="4" id="KW-1185">Reference proteome</keyword>
<organism evidence="3 4">
    <name type="scientific">Roseimaritima multifibrata</name>
    <dbReference type="NCBI Taxonomy" id="1930274"/>
    <lineage>
        <taxon>Bacteria</taxon>
        <taxon>Pseudomonadati</taxon>
        <taxon>Planctomycetota</taxon>
        <taxon>Planctomycetia</taxon>
        <taxon>Pirellulales</taxon>
        <taxon>Pirellulaceae</taxon>
        <taxon>Roseimaritima</taxon>
    </lineage>
</organism>
<dbReference type="RefSeq" id="WP_145352134.1">
    <property type="nucleotide sequence ID" value="NZ_CP036262.1"/>
</dbReference>
<dbReference type="Gene3D" id="3.40.50.280">
    <property type="entry name" value="Cobalamin-binding domain"/>
    <property type="match status" value="1"/>
</dbReference>
<dbReference type="Pfam" id="PF02607">
    <property type="entry name" value="B12-binding_2"/>
    <property type="match status" value="1"/>
</dbReference>
<dbReference type="GO" id="GO:0003677">
    <property type="term" value="F:DNA binding"/>
    <property type="evidence" value="ECO:0007669"/>
    <property type="project" value="InterPro"/>
</dbReference>
<dbReference type="NCBIfam" id="TIGR01764">
    <property type="entry name" value="excise"/>
    <property type="match status" value="1"/>
</dbReference>
<dbReference type="GO" id="GO:0046872">
    <property type="term" value="F:metal ion binding"/>
    <property type="evidence" value="ECO:0007669"/>
    <property type="project" value="InterPro"/>
</dbReference>
<feature type="domain" description="Helix-turn-helix" evidence="2">
    <location>
        <begin position="4"/>
        <end position="54"/>
    </location>
</feature>
<dbReference type="GO" id="GO:0031419">
    <property type="term" value="F:cobalamin binding"/>
    <property type="evidence" value="ECO:0007669"/>
    <property type="project" value="InterPro"/>
</dbReference>
<name>A0A517MGT5_9BACT</name>
<evidence type="ECO:0000313" key="4">
    <source>
        <dbReference type="Proteomes" id="UP000320672"/>
    </source>
</evidence>
<evidence type="ECO:0000313" key="3">
    <source>
        <dbReference type="EMBL" id="QDS94093.1"/>
    </source>
</evidence>
<accession>A0A517MGT5</accession>
<dbReference type="EMBL" id="CP036262">
    <property type="protein sequence ID" value="QDS94093.1"/>
    <property type="molecule type" value="Genomic_DNA"/>
</dbReference>
<dbReference type="Proteomes" id="UP000320672">
    <property type="component" value="Chromosome"/>
</dbReference>
<feature type="domain" description="B12-binding N-terminal" evidence="1">
    <location>
        <begin position="82"/>
        <end position="153"/>
    </location>
</feature>
<dbReference type="InterPro" id="IPR003759">
    <property type="entry name" value="Cbl-bd_cap"/>
</dbReference>
<dbReference type="InterPro" id="IPR009061">
    <property type="entry name" value="DNA-bd_dom_put_sf"/>
</dbReference>
<dbReference type="SUPFAM" id="SSF52242">
    <property type="entry name" value="Cobalamin (vitamin B12)-binding domain"/>
    <property type="match status" value="1"/>
</dbReference>
<reference evidence="3 4" key="1">
    <citation type="submission" date="2019-02" db="EMBL/GenBank/DDBJ databases">
        <title>Deep-cultivation of Planctomycetes and their phenomic and genomic characterization uncovers novel biology.</title>
        <authorList>
            <person name="Wiegand S."/>
            <person name="Jogler M."/>
            <person name="Boedeker C."/>
            <person name="Pinto D."/>
            <person name="Vollmers J."/>
            <person name="Rivas-Marin E."/>
            <person name="Kohn T."/>
            <person name="Peeters S.H."/>
            <person name="Heuer A."/>
            <person name="Rast P."/>
            <person name="Oberbeckmann S."/>
            <person name="Bunk B."/>
            <person name="Jeske O."/>
            <person name="Meyerdierks A."/>
            <person name="Storesund J.E."/>
            <person name="Kallscheuer N."/>
            <person name="Luecker S."/>
            <person name="Lage O.M."/>
            <person name="Pohl T."/>
            <person name="Merkel B.J."/>
            <person name="Hornburger P."/>
            <person name="Mueller R.-W."/>
            <person name="Bruemmer F."/>
            <person name="Labrenz M."/>
            <person name="Spormann A.M."/>
            <person name="Op den Camp H."/>
            <person name="Overmann J."/>
            <person name="Amann R."/>
            <person name="Jetten M.S.M."/>
            <person name="Mascher T."/>
            <person name="Medema M.H."/>
            <person name="Devos D.P."/>
            <person name="Kaster A.-K."/>
            <person name="Ovreas L."/>
            <person name="Rohde M."/>
            <person name="Galperin M.Y."/>
            <person name="Jogler C."/>
        </authorList>
    </citation>
    <scope>NUCLEOTIDE SEQUENCE [LARGE SCALE GENOMIC DNA]</scope>
    <source>
        <strain evidence="3 4">FF011L</strain>
    </source>
</reference>
<dbReference type="Pfam" id="PF12728">
    <property type="entry name" value="HTH_17"/>
    <property type="match status" value="1"/>
</dbReference>
<sequence>MRDLLTPKQVARALDVSESSIKRWCDRGVLTAQHTAGGHRRISRAVLTEFLRGGRHQLVNPEALGLPATSGRTERVVERACDQMAAALVAGDESRCQQIARDLYLADHSVAVLCDDVFAAAMRQIGIQWEEGKTEIYQERRGCEILLRILHQLRLMLPPALPDAPLAIGGTATSDGYSLGTAMAELVLRSNGWNANSLGDNLPFETLAAALRDQQPKLFWLSCTHITDPDHFLAGYERHIAPFAENVTIVVGGMALTKEIRQKMKFTVHCDSMQQFENFCKRPNA</sequence>
<dbReference type="SUPFAM" id="SSF46955">
    <property type="entry name" value="Putative DNA-binding domain"/>
    <property type="match status" value="1"/>
</dbReference>
<protein>
    <submittedName>
        <fullName evidence="3">Helix-turn-helix domain protein</fullName>
    </submittedName>
</protein>
<dbReference type="OrthoDB" id="264258at2"/>
<dbReference type="Gene3D" id="1.10.1660.10">
    <property type="match status" value="1"/>
</dbReference>
<dbReference type="Gene3D" id="1.10.1240.10">
    <property type="entry name" value="Methionine synthase domain"/>
    <property type="match status" value="1"/>
</dbReference>
<dbReference type="AlphaFoldDB" id="A0A517MGT5"/>
<proteinExistence type="predicted"/>
<gene>
    <name evidence="3" type="ORF">FF011L_28710</name>
</gene>
<evidence type="ECO:0000259" key="1">
    <source>
        <dbReference type="Pfam" id="PF02607"/>
    </source>
</evidence>
<dbReference type="InterPro" id="IPR036724">
    <property type="entry name" value="Cobalamin-bd_sf"/>
</dbReference>
<dbReference type="InterPro" id="IPR010093">
    <property type="entry name" value="SinI_DNA-bd"/>
</dbReference>
<dbReference type="InterPro" id="IPR036594">
    <property type="entry name" value="Meth_synthase_dom"/>
</dbReference>
<evidence type="ECO:0000259" key="2">
    <source>
        <dbReference type="Pfam" id="PF12728"/>
    </source>
</evidence>